<name>A0A1S3Z356_TOBAC</name>
<keyword evidence="7" id="KW-1185">Reference proteome</keyword>
<evidence type="ECO:0000256" key="1">
    <source>
        <dbReference type="ARBA" id="ARBA00004123"/>
    </source>
</evidence>
<accession>A0A1S3Z356</accession>
<reference evidence="7" key="1">
    <citation type="journal article" date="2014" name="Nat. Commun.">
        <title>The tobacco genome sequence and its comparison with those of tomato and potato.</title>
        <authorList>
            <person name="Sierro N."/>
            <person name="Battey J.N."/>
            <person name="Ouadi S."/>
            <person name="Bakaher N."/>
            <person name="Bovet L."/>
            <person name="Willig A."/>
            <person name="Goepfert S."/>
            <person name="Peitsch M.C."/>
            <person name="Ivanov N.V."/>
        </authorList>
    </citation>
    <scope>NUCLEOTIDE SEQUENCE [LARGE SCALE GENOMIC DNA]</scope>
</reference>
<proteinExistence type="predicted"/>
<evidence type="ECO:0000256" key="4">
    <source>
        <dbReference type="ARBA" id="ARBA00023163"/>
    </source>
</evidence>
<protein>
    <submittedName>
        <fullName evidence="8">NAC domain containing protein 50-like</fullName>
    </submittedName>
    <submittedName>
        <fullName evidence="8">NAC domain-containing protein 76-like</fullName>
    </submittedName>
</protein>
<feature type="domain" description="NAC" evidence="6">
    <location>
        <begin position="8"/>
        <end position="168"/>
    </location>
</feature>
<dbReference type="GO" id="GO:0003677">
    <property type="term" value="F:DNA binding"/>
    <property type="evidence" value="ECO:0007669"/>
    <property type="project" value="UniProtKB-KW"/>
</dbReference>
<dbReference type="PANTHER" id="PTHR31989">
    <property type="entry name" value="NAC DOMAIN-CONTAINING PROTEIN 82-RELATED"/>
    <property type="match status" value="1"/>
</dbReference>
<dbReference type="GeneID" id="107782253"/>
<dbReference type="OrthoDB" id="1305923at2759"/>
<dbReference type="AlphaFoldDB" id="A0A1S3Z356"/>
<dbReference type="PROSITE" id="PS51005">
    <property type="entry name" value="NAC"/>
    <property type="match status" value="1"/>
</dbReference>
<dbReference type="InterPro" id="IPR003441">
    <property type="entry name" value="NAC-dom"/>
</dbReference>
<reference evidence="8" key="2">
    <citation type="submission" date="2025-08" db="UniProtKB">
        <authorList>
            <consortium name="RefSeq"/>
        </authorList>
    </citation>
    <scope>IDENTIFICATION</scope>
    <source>
        <tissue evidence="8">Leaf</tissue>
    </source>
</reference>
<keyword evidence="4" id="KW-0804">Transcription</keyword>
<organism evidence="7 8">
    <name type="scientific">Nicotiana tabacum</name>
    <name type="common">Common tobacco</name>
    <dbReference type="NCBI Taxonomy" id="4097"/>
    <lineage>
        <taxon>Eukaryota</taxon>
        <taxon>Viridiplantae</taxon>
        <taxon>Streptophyta</taxon>
        <taxon>Embryophyta</taxon>
        <taxon>Tracheophyta</taxon>
        <taxon>Spermatophyta</taxon>
        <taxon>Magnoliopsida</taxon>
        <taxon>eudicotyledons</taxon>
        <taxon>Gunneridae</taxon>
        <taxon>Pentapetalae</taxon>
        <taxon>asterids</taxon>
        <taxon>lamiids</taxon>
        <taxon>Solanales</taxon>
        <taxon>Solanaceae</taxon>
        <taxon>Nicotianoideae</taxon>
        <taxon>Nicotianeae</taxon>
        <taxon>Nicotiana</taxon>
    </lineage>
</organism>
<evidence type="ECO:0000256" key="5">
    <source>
        <dbReference type="ARBA" id="ARBA00023242"/>
    </source>
</evidence>
<gene>
    <name evidence="8" type="primary">LOC107782253</name>
</gene>
<keyword evidence="3" id="KW-0238">DNA-binding</keyword>
<comment type="subcellular location">
    <subcellularLocation>
        <location evidence="1">Nucleus</location>
    </subcellularLocation>
</comment>
<sequence>MTTKSERRKCTTEFQPYNDQDLISYLQKFVCGMPIETDRIGHIDVYGNKKPCELFQDLLCSKEETSNDHVNYFFTQLKKKSASGKNYNRSITGGGSWKGRDTSKAVHDKEGSIIGLKKTFRFDEECSDHQRIVWNMKEYCLSDNILEVLRQRCQIRHEDYVLCSVERKVNLCKHSQDIPSEISSSALRYGGWPLYTELTKLPPLIDGPFESLTEEELAFFDNPDPGYPQAYEKAYFNFYSN</sequence>
<dbReference type="Pfam" id="PF02365">
    <property type="entry name" value="NAM"/>
    <property type="match status" value="1"/>
</dbReference>
<evidence type="ECO:0000259" key="6">
    <source>
        <dbReference type="PROSITE" id="PS51005"/>
    </source>
</evidence>
<keyword evidence="2" id="KW-0805">Transcription regulation</keyword>
<dbReference type="Proteomes" id="UP000790787">
    <property type="component" value="Chromosome 4"/>
</dbReference>
<dbReference type="KEGG" id="nta:107782253"/>
<evidence type="ECO:0000256" key="3">
    <source>
        <dbReference type="ARBA" id="ARBA00023125"/>
    </source>
</evidence>
<dbReference type="RefSeq" id="XP_016458602.1">
    <property type="nucleotide sequence ID" value="XM_016603116.1"/>
</dbReference>
<dbReference type="Gene3D" id="2.170.150.80">
    <property type="entry name" value="NAC domain"/>
    <property type="match status" value="1"/>
</dbReference>
<dbReference type="GO" id="GO:0005634">
    <property type="term" value="C:nucleus"/>
    <property type="evidence" value="ECO:0007669"/>
    <property type="project" value="UniProtKB-SubCell"/>
</dbReference>
<dbReference type="OMA" id="WIVKEYC"/>
<keyword evidence="5" id="KW-0539">Nucleus</keyword>
<dbReference type="GO" id="GO:0006355">
    <property type="term" value="P:regulation of DNA-templated transcription"/>
    <property type="evidence" value="ECO:0007669"/>
    <property type="project" value="InterPro"/>
</dbReference>
<dbReference type="STRING" id="4097.A0A1S3Z356"/>
<dbReference type="PaxDb" id="4097-A0A1S3Z356"/>
<evidence type="ECO:0000256" key="2">
    <source>
        <dbReference type="ARBA" id="ARBA00023015"/>
    </source>
</evidence>
<evidence type="ECO:0000313" key="7">
    <source>
        <dbReference type="Proteomes" id="UP000790787"/>
    </source>
</evidence>
<dbReference type="InterPro" id="IPR036093">
    <property type="entry name" value="NAC_dom_sf"/>
</dbReference>
<dbReference type="SUPFAM" id="SSF101941">
    <property type="entry name" value="NAC domain"/>
    <property type="match status" value="1"/>
</dbReference>
<evidence type="ECO:0000313" key="8">
    <source>
        <dbReference type="RefSeq" id="XP_016458602.1"/>
    </source>
</evidence>